<evidence type="ECO:0000313" key="2">
    <source>
        <dbReference type="EMBL" id="CAF4394349.1"/>
    </source>
</evidence>
<gene>
    <name evidence="1" type="ORF">BYL167_LOCUS26964</name>
    <name evidence="3" type="ORF">GIL414_LOCUS30725</name>
    <name evidence="2" type="ORF">SMN809_LOCUS30153</name>
</gene>
<dbReference type="GO" id="GO:0030246">
    <property type="term" value="F:carbohydrate binding"/>
    <property type="evidence" value="ECO:0007669"/>
    <property type="project" value="InterPro"/>
</dbReference>
<dbReference type="Gene3D" id="2.60.40.1180">
    <property type="entry name" value="Golgi alpha-mannosidase II"/>
    <property type="match status" value="1"/>
</dbReference>
<evidence type="ECO:0000313" key="4">
    <source>
        <dbReference type="Proteomes" id="UP000681720"/>
    </source>
</evidence>
<proteinExistence type="predicted"/>
<dbReference type="InterPro" id="IPR011013">
    <property type="entry name" value="Gal_mutarotase_sf_dom"/>
</dbReference>
<reference evidence="3" key="1">
    <citation type="submission" date="2021-02" db="EMBL/GenBank/DDBJ databases">
        <authorList>
            <person name="Nowell W R."/>
        </authorList>
    </citation>
    <scope>NUCLEOTIDE SEQUENCE</scope>
</reference>
<accession>A0A8S2VX15</accession>
<dbReference type="Proteomes" id="UP000681967">
    <property type="component" value="Unassembled WGS sequence"/>
</dbReference>
<dbReference type="EMBL" id="CAJOBH010033048">
    <property type="protein sequence ID" value="CAF4287800.1"/>
    <property type="molecule type" value="Genomic_DNA"/>
</dbReference>
<name>A0A8S2VX15_9BILA</name>
<dbReference type="GO" id="GO:0003824">
    <property type="term" value="F:catalytic activity"/>
    <property type="evidence" value="ECO:0007669"/>
    <property type="project" value="InterPro"/>
</dbReference>
<dbReference type="InterPro" id="IPR013780">
    <property type="entry name" value="Glyco_hydro_b"/>
</dbReference>
<dbReference type="AlphaFoldDB" id="A0A8S2VX15"/>
<dbReference type="Proteomes" id="UP000676336">
    <property type="component" value="Unassembled WGS sequence"/>
</dbReference>
<dbReference type="Proteomes" id="UP000681720">
    <property type="component" value="Unassembled WGS sequence"/>
</dbReference>
<dbReference type="EMBL" id="CAJOBI010056031">
    <property type="protein sequence ID" value="CAF4394349.1"/>
    <property type="molecule type" value="Genomic_DNA"/>
</dbReference>
<sequence length="60" mass="7023">MHLKSFESLPRRKLITLDSQAQTIKVVYIYNPTDQRRIQIVKILVSTHQVFVTSNNQPID</sequence>
<protein>
    <submittedName>
        <fullName evidence="3">Uncharacterized protein</fullName>
    </submittedName>
</protein>
<dbReference type="SUPFAM" id="SSF74650">
    <property type="entry name" value="Galactose mutarotase-like"/>
    <property type="match status" value="1"/>
</dbReference>
<organism evidence="3 4">
    <name type="scientific">Rotaria magnacalcarata</name>
    <dbReference type="NCBI Taxonomy" id="392030"/>
    <lineage>
        <taxon>Eukaryota</taxon>
        <taxon>Metazoa</taxon>
        <taxon>Spiralia</taxon>
        <taxon>Gnathifera</taxon>
        <taxon>Rotifera</taxon>
        <taxon>Eurotatoria</taxon>
        <taxon>Bdelloidea</taxon>
        <taxon>Philodinida</taxon>
        <taxon>Philodinidae</taxon>
        <taxon>Rotaria</taxon>
    </lineage>
</organism>
<comment type="caution">
    <text evidence="3">The sequence shown here is derived from an EMBL/GenBank/DDBJ whole genome shotgun (WGS) entry which is preliminary data.</text>
</comment>
<evidence type="ECO:0000313" key="3">
    <source>
        <dbReference type="EMBL" id="CAF4413226.1"/>
    </source>
</evidence>
<dbReference type="EMBL" id="CAJOBJ010059891">
    <property type="protein sequence ID" value="CAF4413226.1"/>
    <property type="molecule type" value="Genomic_DNA"/>
</dbReference>
<evidence type="ECO:0000313" key="1">
    <source>
        <dbReference type="EMBL" id="CAF4287800.1"/>
    </source>
</evidence>
<dbReference type="GO" id="GO:0005975">
    <property type="term" value="P:carbohydrate metabolic process"/>
    <property type="evidence" value="ECO:0007669"/>
    <property type="project" value="InterPro"/>
</dbReference>
<feature type="non-terminal residue" evidence="3">
    <location>
        <position position="1"/>
    </location>
</feature>